<evidence type="ECO:0000256" key="4">
    <source>
        <dbReference type="ARBA" id="ARBA00023002"/>
    </source>
</evidence>
<dbReference type="Proteomes" id="UP000001192">
    <property type="component" value="Plasmid pBPHY01"/>
</dbReference>
<evidence type="ECO:0000256" key="5">
    <source>
        <dbReference type="ARBA" id="ARBA00023052"/>
    </source>
</evidence>
<evidence type="ECO:0000256" key="2">
    <source>
        <dbReference type="ARBA" id="ARBA00003906"/>
    </source>
</evidence>
<dbReference type="EMBL" id="CP001045">
    <property type="protein sequence ID" value="ACC75349.1"/>
    <property type="molecule type" value="Genomic_DNA"/>
</dbReference>
<dbReference type="SMART" id="SM00861">
    <property type="entry name" value="Transket_pyr"/>
    <property type="match status" value="1"/>
</dbReference>
<evidence type="ECO:0000313" key="8">
    <source>
        <dbReference type="Proteomes" id="UP000001192"/>
    </source>
</evidence>
<dbReference type="NCBIfam" id="TIGR00239">
    <property type="entry name" value="2oxo_dh_E1"/>
    <property type="match status" value="1"/>
</dbReference>
<dbReference type="GO" id="GO:0030976">
    <property type="term" value="F:thiamine pyrophosphate binding"/>
    <property type="evidence" value="ECO:0007669"/>
    <property type="project" value="InterPro"/>
</dbReference>
<dbReference type="GO" id="GO:0005829">
    <property type="term" value="C:cytosol"/>
    <property type="evidence" value="ECO:0007669"/>
    <property type="project" value="TreeGrafter"/>
</dbReference>
<evidence type="ECO:0000256" key="1">
    <source>
        <dbReference type="ARBA" id="ARBA00001964"/>
    </source>
</evidence>
<dbReference type="GO" id="GO:0004591">
    <property type="term" value="F:oxoglutarate dehydrogenase (succinyl-transferring) activity"/>
    <property type="evidence" value="ECO:0007669"/>
    <property type="project" value="UniProtKB-EC"/>
</dbReference>
<dbReference type="AlphaFoldDB" id="B2JWM2"/>
<dbReference type="InterPro" id="IPR005475">
    <property type="entry name" value="Transketolase-like_Pyr-bd"/>
</dbReference>
<dbReference type="InterPro" id="IPR011603">
    <property type="entry name" value="2oxoglutarate_DH_E1"/>
</dbReference>
<dbReference type="SUPFAM" id="SSF52518">
    <property type="entry name" value="Thiamin diphosphate-binding fold (THDP-binding)"/>
    <property type="match status" value="2"/>
</dbReference>
<dbReference type="InterPro" id="IPR029061">
    <property type="entry name" value="THDP-binding"/>
</dbReference>
<dbReference type="KEGG" id="bph:Bphy_6318"/>
<comment type="function">
    <text evidence="2">E1 component of the 2-oxoglutarate dehydrogenase (OGDH) complex which catalyzes the decarboxylation of 2-oxoglutarate, the first step in the conversion of 2-oxoglutarate to succinyl-CoA and CO(2).</text>
</comment>
<dbReference type="GO" id="GO:0006099">
    <property type="term" value="P:tricarboxylic acid cycle"/>
    <property type="evidence" value="ECO:0007669"/>
    <property type="project" value="TreeGrafter"/>
</dbReference>
<reference evidence="8" key="1">
    <citation type="journal article" date="2014" name="Stand. Genomic Sci.">
        <title>Complete genome sequence of Burkholderia phymatum STM815(T), a broad host range and efficient nitrogen-fixing symbiont of Mimosa species.</title>
        <authorList>
            <person name="Moulin L."/>
            <person name="Klonowska A."/>
            <person name="Caroline B."/>
            <person name="Booth K."/>
            <person name="Vriezen J.A."/>
            <person name="Melkonian R."/>
            <person name="James E.K."/>
            <person name="Young J.P."/>
            <person name="Bena G."/>
            <person name="Hauser L."/>
            <person name="Land M."/>
            <person name="Kyrpides N."/>
            <person name="Bruce D."/>
            <person name="Chain P."/>
            <person name="Copeland A."/>
            <person name="Pitluck S."/>
            <person name="Woyke T."/>
            <person name="Lizotte-Waniewski M."/>
            <person name="Bristow J."/>
            <person name="Riley M."/>
        </authorList>
    </citation>
    <scope>NUCLEOTIDE SEQUENCE [LARGE SCALE GENOMIC DNA]</scope>
    <source>
        <strain evidence="8">DSM 17167 / CIP 108236 / LMG 21445 / STM815</strain>
        <plasmid evidence="8">Plasmid pBPHY01</plasmid>
    </source>
</reference>
<dbReference type="Gene3D" id="3.40.50.12470">
    <property type="match status" value="1"/>
</dbReference>
<keyword evidence="8" id="KW-1185">Reference proteome</keyword>
<keyword evidence="7" id="KW-0614">Plasmid</keyword>
<evidence type="ECO:0000259" key="6">
    <source>
        <dbReference type="SMART" id="SM00861"/>
    </source>
</evidence>
<keyword evidence="4 7" id="KW-0560">Oxidoreductase</keyword>
<keyword evidence="5" id="KW-0786">Thiamine pyrophosphate</keyword>
<dbReference type="Gene3D" id="1.10.287.1150">
    <property type="entry name" value="TPP helical domain"/>
    <property type="match status" value="1"/>
</dbReference>
<dbReference type="Gene3D" id="3.40.50.970">
    <property type="match status" value="1"/>
</dbReference>
<name>B2JWM2_PARP8</name>
<gene>
    <name evidence="7" type="ordered locus">Bphy_6318</name>
</gene>
<protein>
    <recommendedName>
        <fullName evidence="3">oxoglutarate dehydrogenase (succinyl-transferring)</fullName>
        <ecNumber evidence="3">1.2.4.2</ecNumber>
    </recommendedName>
</protein>
<comment type="cofactor">
    <cofactor evidence="1">
        <name>thiamine diphosphate</name>
        <dbReference type="ChEBI" id="CHEBI:58937"/>
    </cofactor>
</comment>
<dbReference type="EC" id="1.2.4.2" evidence="3"/>
<feature type="domain" description="Transketolase-like pyrimidine-binding" evidence="6">
    <location>
        <begin position="542"/>
        <end position="738"/>
    </location>
</feature>
<evidence type="ECO:0000256" key="3">
    <source>
        <dbReference type="ARBA" id="ARBA00012280"/>
    </source>
</evidence>
<evidence type="ECO:0000313" key="7">
    <source>
        <dbReference type="EMBL" id="ACC75349.1"/>
    </source>
</evidence>
<dbReference type="InterPro" id="IPR031717">
    <property type="entry name" value="ODO-1/KGD_C"/>
</dbReference>
<organism evidence="7 8">
    <name type="scientific">Paraburkholderia phymatum (strain DSM 17167 / CIP 108236 / LMG 21445 / STM815)</name>
    <name type="common">Burkholderia phymatum</name>
    <dbReference type="NCBI Taxonomy" id="391038"/>
    <lineage>
        <taxon>Bacteria</taxon>
        <taxon>Pseudomonadati</taxon>
        <taxon>Pseudomonadota</taxon>
        <taxon>Betaproteobacteria</taxon>
        <taxon>Burkholderiales</taxon>
        <taxon>Burkholderiaceae</taxon>
        <taxon>Paraburkholderia</taxon>
    </lineage>
</organism>
<dbReference type="Pfam" id="PF02779">
    <property type="entry name" value="Transket_pyr"/>
    <property type="match status" value="1"/>
</dbReference>
<dbReference type="InterPro" id="IPR042179">
    <property type="entry name" value="KGD_C_sf"/>
</dbReference>
<dbReference type="PANTHER" id="PTHR23152">
    <property type="entry name" value="2-OXOGLUTARATE DEHYDROGENASE"/>
    <property type="match status" value="1"/>
</dbReference>
<dbReference type="Pfam" id="PF16870">
    <property type="entry name" value="OxoGdeHyase_C"/>
    <property type="match status" value="1"/>
</dbReference>
<proteinExistence type="predicted"/>
<dbReference type="HOGENOM" id="CLU_004709_1_0_4"/>
<dbReference type="Gene3D" id="3.40.50.11610">
    <property type="entry name" value="Multifunctional 2-oxoglutarate metabolism enzyme, C-terminal domain"/>
    <property type="match status" value="1"/>
</dbReference>
<dbReference type="GO" id="GO:0045252">
    <property type="term" value="C:oxoglutarate dehydrogenase complex"/>
    <property type="evidence" value="ECO:0007669"/>
    <property type="project" value="TreeGrafter"/>
</dbReference>
<dbReference type="NCBIfam" id="NF006914">
    <property type="entry name" value="PRK09404.1"/>
    <property type="match status" value="1"/>
</dbReference>
<dbReference type="InterPro" id="IPR001017">
    <property type="entry name" value="DH_E1"/>
</dbReference>
<sequence>MGGFGATETRTAISDKRFLSTRLHNMSNDYSEQIAVQKSSSSPSSHPVPAGAQTILSLQVERFIDAHRRDGYRNADLDPLALPPRVATPELTPQFYGLDPTEVRPADQAGFPFALTVGELDQQLKRVYCGGLGLDCSGVRDDSIRRWLFNRMESELVCPQPTPQERDALLRRLLTVEMWERLVASRHGHAKRFSLEGCESLVPLLDALIESSAIDGVQQIFLGMPHRGRLNALVNLMDFPVAEMLACLDHESDIAAMQTDLPYHLGGAALKRTAHGEIALLLAHNPSHLQSVYPVVSGMARAWQDEHLDAACVPVVVHGDAAFAGQGIVMETLNMTRKSGYTLGGTIHVIVNNQIGFTTPNPMSVHDNSYCTDIARMIDSPVIHVNADYPEDVIRAARIAFDYRMRYEADVVIDLIGYRRLGHSEHDIPAITQPRAQASVALHPTVTARYHAAMGATVPLAELRADALRVLQADAVKRRAPAHVSDASGKGAARSNRPLSLERIRSLTAAMTRVPGGFRLHDFVASLIEKWQSTVAFADHAVDWCFAENIAYASLLEEEFDIRLSGMDVGRGTFMHRHAVWHAQDAHTAAESVHVPLRHIAARQGAFDIVNSPLTEEAALGFEYGYSVQTNKRLTVWEAQFGDFVNGAQVIIDQYIAAGEYKWGYQSALTVLLPHGHEGVGPEHSSGYLGRFLQLCAGDNLRVVVPSTSAQWFHLLREQARAEPAQPLVVMSPKSQLHGNCASHSPLSDFIDGSFNPILPDPGIVDPRVVTRVVLCSGKLFYELQRARDESRDTSTALVRVEQLYPFPHDALASLLSGFEKLEEVVWAQEEDRNQGAWRFVREALEQVLPRGSRLRDVCRTLTASGAHASIRAHQKEQCRIVASALSRPSR</sequence>
<accession>B2JWM2</accession>
<dbReference type="PIRSF" id="PIRSF000157">
    <property type="entry name" value="Oxoglu_dh_E1"/>
    <property type="match status" value="1"/>
</dbReference>
<dbReference type="PANTHER" id="PTHR23152:SF4">
    <property type="entry name" value="2-OXOADIPATE DEHYDROGENASE COMPLEX COMPONENT E1"/>
    <property type="match status" value="1"/>
</dbReference>
<geneLocation type="plasmid" evidence="7 8">
    <name>pBPHY01</name>
</geneLocation>
<dbReference type="Pfam" id="PF00676">
    <property type="entry name" value="E1_dh"/>
    <property type="match status" value="1"/>
</dbReference>